<dbReference type="OrthoDB" id="7283966at2"/>
<evidence type="ECO:0000256" key="6">
    <source>
        <dbReference type="ARBA" id="ARBA00023136"/>
    </source>
</evidence>
<dbReference type="EMBL" id="SDPT01000001">
    <property type="protein sequence ID" value="RXZ35004.1"/>
    <property type="molecule type" value="Genomic_DNA"/>
</dbReference>
<dbReference type="SUPFAM" id="SSF103473">
    <property type="entry name" value="MFS general substrate transporter"/>
    <property type="match status" value="1"/>
</dbReference>
<name>A0A4Q2J0F6_9SPHN</name>
<keyword evidence="11" id="KW-1185">Reference proteome</keyword>
<sequence length="443" mass="46676">MAAAQHPFAIHNFRAYFLARLSTTLAQMSMVIVIGWQVYDLARRTMDVKEAAFYLGLIGVAQFLPLLALSLVAGWVADRVDRRWIARGSVAIEAGCAITLAVASYHEHVTLELLFFVAALLGVARAFAGPSLQALAPNLVPKAILPTAIAMSSVSWQAGTVLGPTMGGYLYAANHWLPYTVSGALFSFSFLMLSLIGRVPHNSVRGTANPFRQMLEGLSYVRQNRLVLGAISLDLFAVLLGGATAMLPVYARDILKVGADGLGHLRAAPAVGAIAVALWFSWRPLRTNVGVKMLAAVAVFGGATVAFGLSAPALLPLLGQSAVGHDGAPAVLLALAALFVLGAADMVSVYVRQSLIQLYTPDDMRGRVGAVSTLFISGSNELGEAESGFLAAAIGPVAAVVAGGIGAILVTALWARIFPELRRARTFEAPATLEFTPVKEKAE</sequence>
<dbReference type="InterPro" id="IPR036259">
    <property type="entry name" value="MFS_trans_sf"/>
</dbReference>
<evidence type="ECO:0000256" key="5">
    <source>
        <dbReference type="ARBA" id="ARBA00022989"/>
    </source>
</evidence>
<feature type="domain" description="Major facilitator superfamily (MFS) profile" evidence="9">
    <location>
        <begin position="15"/>
        <end position="422"/>
    </location>
</feature>
<accession>A0A4Q2J0F6</accession>
<comment type="caution">
    <text evidence="10">The sequence shown here is derived from an EMBL/GenBank/DDBJ whole genome shotgun (WGS) entry which is preliminary data.</text>
</comment>
<dbReference type="InterPro" id="IPR011701">
    <property type="entry name" value="MFS"/>
</dbReference>
<protein>
    <recommendedName>
        <fullName evidence="8">Multidrug efflux pump Tap</fullName>
    </recommendedName>
</protein>
<keyword evidence="2" id="KW-0813">Transport</keyword>
<keyword evidence="5" id="KW-1133">Transmembrane helix</keyword>
<evidence type="ECO:0000259" key="9">
    <source>
        <dbReference type="PROSITE" id="PS50850"/>
    </source>
</evidence>
<organism evidence="10 11">
    <name type="scientific">Sphingomonas desiccabilis</name>
    <dbReference type="NCBI Taxonomy" id="429134"/>
    <lineage>
        <taxon>Bacteria</taxon>
        <taxon>Pseudomonadati</taxon>
        <taxon>Pseudomonadota</taxon>
        <taxon>Alphaproteobacteria</taxon>
        <taxon>Sphingomonadales</taxon>
        <taxon>Sphingomonadaceae</taxon>
        <taxon>Sphingomonas</taxon>
    </lineage>
</organism>
<dbReference type="Proteomes" id="UP000292347">
    <property type="component" value="Unassembled WGS sequence"/>
</dbReference>
<evidence type="ECO:0000256" key="1">
    <source>
        <dbReference type="ARBA" id="ARBA00004651"/>
    </source>
</evidence>
<dbReference type="Pfam" id="PF07690">
    <property type="entry name" value="MFS_1"/>
    <property type="match status" value="1"/>
</dbReference>
<evidence type="ECO:0000313" key="10">
    <source>
        <dbReference type="EMBL" id="RXZ35004.1"/>
    </source>
</evidence>
<keyword evidence="3" id="KW-1003">Cell membrane</keyword>
<reference evidence="10 11" key="1">
    <citation type="submission" date="2019-01" db="EMBL/GenBank/DDBJ databases">
        <title>Sphingomonas mucosissima sp. nov. and Sphingomonas desiccabilis sp. nov., from biological soil crusts in the Colorado Plateau, USA.</title>
        <authorList>
            <person name="Zhu D."/>
        </authorList>
    </citation>
    <scope>NUCLEOTIDE SEQUENCE [LARGE SCALE GENOMIC DNA]</scope>
    <source>
        <strain evidence="10 11">CP1D</strain>
    </source>
</reference>
<dbReference type="InterPro" id="IPR020846">
    <property type="entry name" value="MFS_dom"/>
</dbReference>
<evidence type="ECO:0000313" key="11">
    <source>
        <dbReference type="Proteomes" id="UP000292347"/>
    </source>
</evidence>
<proteinExistence type="inferred from homology"/>
<dbReference type="Gene3D" id="1.20.1250.20">
    <property type="entry name" value="MFS general substrate transporter like domains"/>
    <property type="match status" value="1"/>
</dbReference>
<evidence type="ECO:0000256" key="4">
    <source>
        <dbReference type="ARBA" id="ARBA00022692"/>
    </source>
</evidence>
<evidence type="ECO:0000256" key="2">
    <source>
        <dbReference type="ARBA" id="ARBA00022448"/>
    </source>
</evidence>
<gene>
    <name evidence="10" type="ORF">EO081_04970</name>
</gene>
<dbReference type="AlphaFoldDB" id="A0A4Q2J0F6"/>
<dbReference type="PANTHER" id="PTHR23513:SF9">
    <property type="entry name" value="ENTEROBACTIN EXPORTER ENTS"/>
    <property type="match status" value="1"/>
</dbReference>
<evidence type="ECO:0000256" key="8">
    <source>
        <dbReference type="ARBA" id="ARBA00040914"/>
    </source>
</evidence>
<dbReference type="PANTHER" id="PTHR23513">
    <property type="entry name" value="INTEGRAL MEMBRANE EFFLUX PROTEIN-RELATED"/>
    <property type="match status" value="1"/>
</dbReference>
<dbReference type="RefSeq" id="WP_129340785.1">
    <property type="nucleotide sequence ID" value="NZ_JACIDD010000001.1"/>
</dbReference>
<dbReference type="CDD" id="cd06173">
    <property type="entry name" value="MFS_MefA_like"/>
    <property type="match status" value="1"/>
</dbReference>
<evidence type="ECO:0000256" key="7">
    <source>
        <dbReference type="ARBA" id="ARBA00038075"/>
    </source>
</evidence>
<keyword evidence="4" id="KW-0812">Transmembrane</keyword>
<dbReference type="PROSITE" id="PS50850">
    <property type="entry name" value="MFS"/>
    <property type="match status" value="1"/>
</dbReference>
<comment type="subcellular location">
    <subcellularLocation>
        <location evidence="1">Cell membrane</location>
        <topology evidence="1">Multi-pass membrane protein</topology>
    </subcellularLocation>
</comment>
<dbReference type="GO" id="GO:0005886">
    <property type="term" value="C:plasma membrane"/>
    <property type="evidence" value="ECO:0007669"/>
    <property type="project" value="UniProtKB-SubCell"/>
</dbReference>
<evidence type="ECO:0000256" key="3">
    <source>
        <dbReference type="ARBA" id="ARBA00022475"/>
    </source>
</evidence>
<dbReference type="GO" id="GO:0022857">
    <property type="term" value="F:transmembrane transporter activity"/>
    <property type="evidence" value="ECO:0007669"/>
    <property type="project" value="InterPro"/>
</dbReference>
<comment type="similarity">
    <text evidence="7">Belongs to the major facilitator superfamily. Drug:H(+) antiporter-3 (DHA3) (TC 2.A.1.21) family.</text>
</comment>
<keyword evidence="6" id="KW-0472">Membrane</keyword>